<dbReference type="Pfam" id="PF00035">
    <property type="entry name" value="dsrm"/>
    <property type="match status" value="1"/>
</dbReference>
<dbReference type="InterPro" id="IPR036389">
    <property type="entry name" value="RNase_III_sf"/>
</dbReference>
<reference evidence="6" key="1">
    <citation type="journal article" date="2022" name="Int. J. Mol. Sci.">
        <title>Draft Genome of Tanacetum Coccineum: Genomic Comparison of Closely Related Tanacetum-Family Plants.</title>
        <authorList>
            <person name="Yamashiro T."/>
            <person name="Shiraishi A."/>
            <person name="Nakayama K."/>
            <person name="Satake H."/>
        </authorList>
    </citation>
    <scope>NUCLEOTIDE SEQUENCE</scope>
</reference>
<evidence type="ECO:0000313" key="7">
    <source>
        <dbReference type="Proteomes" id="UP001151760"/>
    </source>
</evidence>
<dbReference type="SUPFAM" id="SSF54768">
    <property type="entry name" value="dsRNA-binding domain-like"/>
    <property type="match status" value="1"/>
</dbReference>
<feature type="domain" description="RNase III" evidence="5">
    <location>
        <begin position="85"/>
        <end position="196"/>
    </location>
</feature>
<organism evidence="6 7">
    <name type="scientific">Tanacetum coccineum</name>
    <dbReference type="NCBI Taxonomy" id="301880"/>
    <lineage>
        <taxon>Eukaryota</taxon>
        <taxon>Viridiplantae</taxon>
        <taxon>Streptophyta</taxon>
        <taxon>Embryophyta</taxon>
        <taxon>Tracheophyta</taxon>
        <taxon>Spermatophyta</taxon>
        <taxon>Magnoliopsida</taxon>
        <taxon>eudicotyledons</taxon>
        <taxon>Gunneridae</taxon>
        <taxon>Pentapetalae</taxon>
        <taxon>asterids</taxon>
        <taxon>campanulids</taxon>
        <taxon>Asterales</taxon>
        <taxon>Asteraceae</taxon>
        <taxon>Asteroideae</taxon>
        <taxon>Anthemideae</taxon>
        <taxon>Anthemidinae</taxon>
        <taxon>Tanacetum</taxon>
    </lineage>
</organism>
<dbReference type="Gene3D" id="3.30.160.20">
    <property type="match status" value="1"/>
</dbReference>
<dbReference type="Pfam" id="PF00636">
    <property type="entry name" value="Ribonuclease_3"/>
    <property type="match status" value="1"/>
</dbReference>
<keyword evidence="2 3" id="KW-0694">RNA-binding</keyword>
<evidence type="ECO:0000256" key="3">
    <source>
        <dbReference type="PROSITE-ProRule" id="PRU00266"/>
    </source>
</evidence>
<comment type="caution">
    <text evidence="6">The sequence shown here is derived from an EMBL/GenBank/DDBJ whole genome shotgun (WGS) entry which is preliminary data.</text>
</comment>
<protein>
    <submittedName>
        <fullName evidence="6">Dicer-like protein</fullName>
    </submittedName>
</protein>
<dbReference type="Proteomes" id="UP001151760">
    <property type="component" value="Unassembled WGS sequence"/>
</dbReference>
<dbReference type="SMART" id="SM00535">
    <property type="entry name" value="RIBOc"/>
    <property type="match status" value="1"/>
</dbReference>
<dbReference type="InterPro" id="IPR014720">
    <property type="entry name" value="dsRBD_dom"/>
</dbReference>
<dbReference type="CDD" id="cd00593">
    <property type="entry name" value="RIBOc"/>
    <property type="match status" value="1"/>
</dbReference>
<evidence type="ECO:0000313" key="6">
    <source>
        <dbReference type="EMBL" id="GJS70871.1"/>
    </source>
</evidence>
<evidence type="ECO:0000259" key="5">
    <source>
        <dbReference type="PROSITE" id="PS50142"/>
    </source>
</evidence>
<accession>A0ABQ4Y041</accession>
<dbReference type="Pfam" id="PF05879">
    <property type="entry name" value="RHD3_GTPase"/>
    <property type="match status" value="1"/>
</dbReference>
<keyword evidence="7" id="KW-1185">Reference proteome</keyword>
<evidence type="ECO:0000256" key="2">
    <source>
        <dbReference type="ARBA" id="ARBA00022884"/>
    </source>
</evidence>
<dbReference type="InterPro" id="IPR000999">
    <property type="entry name" value="RNase_III_dom"/>
</dbReference>
<dbReference type="EMBL" id="BQNB010009963">
    <property type="protein sequence ID" value="GJS70871.1"/>
    <property type="molecule type" value="Genomic_DNA"/>
</dbReference>
<evidence type="ECO:0000256" key="1">
    <source>
        <dbReference type="ARBA" id="ARBA00022801"/>
    </source>
</evidence>
<gene>
    <name evidence="6" type="ORF">Tco_0703712</name>
</gene>
<reference evidence="6" key="2">
    <citation type="submission" date="2022-01" db="EMBL/GenBank/DDBJ databases">
        <authorList>
            <person name="Yamashiro T."/>
            <person name="Shiraishi A."/>
            <person name="Satake H."/>
            <person name="Nakayama K."/>
        </authorList>
    </citation>
    <scope>NUCLEOTIDE SEQUENCE</scope>
</reference>
<proteinExistence type="predicted"/>
<dbReference type="PROSITE" id="PS50142">
    <property type="entry name" value="RNASE_3_2"/>
    <property type="match status" value="1"/>
</dbReference>
<sequence>MDLEGTGGREHGEKQSALFALDVLDIVLINKWCHDIGREQASNRPLLKTVFQEIVEDELSKLSMEILVGCNCSLLVEDGRSKKLSRLEFLGDAVLDYLITVHMYNKYPGMSPGMLTDLRSASVNNDCYAQSAVKVKLHKHILHGSQDLHRHIATAVCDFNNVSSETTFGWESETTFPKVLGDVIESLAGAILIDSGYNKEQVFASIRPLLEPLVTPETLKLHPVKELHDLVQKNHYEMRKHTKRSEDGAISFTIEVEAEGKIYKETCQTQDKKMAERLASKYVLKLLKEKLPSM</sequence>
<dbReference type="PROSITE" id="PS50137">
    <property type="entry name" value="DS_RBD"/>
    <property type="match status" value="1"/>
</dbReference>
<keyword evidence="1" id="KW-0378">Hydrolase</keyword>
<dbReference type="Gene3D" id="1.10.1520.10">
    <property type="entry name" value="Ribonuclease III domain"/>
    <property type="match status" value="1"/>
</dbReference>
<feature type="domain" description="DRBM" evidence="4">
    <location>
        <begin position="222"/>
        <end position="289"/>
    </location>
</feature>
<dbReference type="SUPFAM" id="SSF69065">
    <property type="entry name" value="RNase III domain-like"/>
    <property type="match status" value="1"/>
</dbReference>
<name>A0ABQ4Y041_9ASTR</name>
<evidence type="ECO:0000259" key="4">
    <source>
        <dbReference type="PROSITE" id="PS50137"/>
    </source>
</evidence>
<dbReference type="PANTHER" id="PTHR14950">
    <property type="entry name" value="DICER-RELATED"/>
    <property type="match status" value="1"/>
</dbReference>
<dbReference type="PANTHER" id="PTHR14950:SF70">
    <property type="entry name" value="ENDORIBONUCLEASE DICER HOMOLOG 2"/>
    <property type="match status" value="1"/>
</dbReference>